<dbReference type="PATRIC" id="fig|762836.4.peg.702"/>
<dbReference type="GO" id="GO:0016760">
    <property type="term" value="F:cellulose synthase (UDP-forming) activity"/>
    <property type="evidence" value="ECO:0007669"/>
    <property type="project" value="UniProtKB-EC"/>
</dbReference>
<feature type="domain" description="PilZ" evidence="13">
    <location>
        <begin position="679"/>
        <end position="775"/>
    </location>
</feature>
<evidence type="ECO:0000313" key="15">
    <source>
        <dbReference type="Proteomes" id="UP000175989"/>
    </source>
</evidence>
<dbReference type="EMBL" id="LROM01000047">
    <property type="protein sequence ID" value="OFA08532.1"/>
    <property type="molecule type" value="Genomic_DNA"/>
</dbReference>
<dbReference type="SUPFAM" id="SSF141371">
    <property type="entry name" value="PilZ domain-like"/>
    <property type="match status" value="1"/>
</dbReference>
<evidence type="ECO:0000256" key="7">
    <source>
        <dbReference type="ARBA" id="ARBA00022916"/>
    </source>
</evidence>
<dbReference type="InterPro" id="IPR009875">
    <property type="entry name" value="PilZ_domain"/>
</dbReference>
<keyword evidence="15" id="KW-1185">Reference proteome</keyword>
<gene>
    <name evidence="14" type="primary">bcsA</name>
    <name evidence="14" type="ORF">DUPY_06610</name>
</gene>
<keyword evidence="3 11" id="KW-0997">Cell inner membrane</keyword>
<evidence type="ECO:0000256" key="11">
    <source>
        <dbReference type="RuleBase" id="RU365020"/>
    </source>
</evidence>
<dbReference type="PANTHER" id="PTHR43867:SF2">
    <property type="entry name" value="CELLULOSE SYNTHASE CATALYTIC SUBUNIT A [UDP-FORMING]"/>
    <property type="match status" value="1"/>
</dbReference>
<protein>
    <recommendedName>
        <fullName evidence="11">Cellulose synthase catalytic subunit [UDP-forming]</fullName>
        <ecNumber evidence="11">2.4.1.12</ecNumber>
    </recommendedName>
</protein>
<evidence type="ECO:0000256" key="3">
    <source>
        <dbReference type="ARBA" id="ARBA00022519"/>
    </source>
</evidence>
<evidence type="ECO:0000256" key="1">
    <source>
        <dbReference type="ARBA" id="ARBA00004429"/>
    </source>
</evidence>
<evidence type="ECO:0000313" key="14">
    <source>
        <dbReference type="EMBL" id="OFA08532.1"/>
    </source>
</evidence>
<evidence type="ECO:0000256" key="2">
    <source>
        <dbReference type="ARBA" id="ARBA00022475"/>
    </source>
</evidence>
<dbReference type="Gene3D" id="3.90.550.10">
    <property type="entry name" value="Spore Coat Polysaccharide Biosynthesis Protein SpsA, Chain A"/>
    <property type="match status" value="1"/>
</dbReference>
<dbReference type="OrthoDB" id="9806824at2"/>
<keyword evidence="8 11" id="KW-1133">Transmembrane helix</keyword>
<dbReference type="GO" id="GO:0035438">
    <property type="term" value="F:cyclic-di-GMP binding"/>
    <property type="evidence" value="ECO:0007669"/>
    <property type="project" value="InterPro"/>
</dbReference>
<dbReference type="Pfam" id="PF00535">
    <property type="entry name" value="Glycos_transf_2"/>
    <property type="match status" value="1"/>
</dbReference>
<feature type="transmembrane region" description="Helical" evidence="11">
    <location>
        <begin position="182"/>
        <end position="200"/>
    </location>
</feature>
<evidence type="ECO:0000256" key="10">
    <source>
        <dbReference type="ARBA" id="ARBA00048682"/>
    </source>
</evidence>
<dbReference type="SUPFAM" id="SSF53448">
    <property type="entry name" value="Nucleotide-diphospho-sugar transferases"/>
    <property type="match status" value="1"/>
</dbReference>
<comment type="caution">
    <text evidence="14">The sequence shown here is derived from an EMBL/GenBank/DDBJ whole genome shotgun (WGS) entry which is preliminary data.</text>
</comment>
<dbReference type="Gene3D" id="2.40.10.220">
    <property type="entry name" value="predicted glycosyltransferase like domains"/>
    <property type="match status" value="1"/>
</dbReference>
<comment type="pathway">
    <text evidence="11">Glycan metabolism; bacterial cellulose biosynthesis.</text>
</comment>
<dbReference type="Pfam" id="PF07238">
    <property type="entry name" value="PilZ"/>
    <property type="match status" value="1"/>
</dbReference>
<name>A0A1E7X6H2_9BURK</name>
<comment type="function">
    <text evidence="11">Catalytic subunit of cellulose synthase. It polymerizes uridine 5'-diphosphate glucose to cellulose.</text>
</comment>
<dbReference type="PRINTS" id="PR01439">
    <property type="entry name" value="CELLSNTHASEA"/>
</dbReference>
<evidence type="ECO:0000256" key="8">
    <source>
        <dbReference type="ARBA" id="ARBA00022989"/>
    </source>
</evidence>
<dbReference type="PANTHER" id="PTHR43867">
    <property type="entry name" value="CELLULOSE SYNTHASE CATALYTIC SUBUNIT A [UDP-FORMING]"/>
    <property type="match status" value="1"/>
</dbReference>
<sequence>MAASFGVRLGALLGVSAGARWPRMLAELLLRDPAHAPWSAAARQRIGASFPHIDLSRPRWADPLRVLLQCLWLLLVRTQPVKPPVWQMPPVLLRLHVLALRGWRRVQGWLPQFDRDRAETLIEGAADHSRWDHPLLRTSAYVVAAALAILCITTPFSLAAQAVFVVMLWVIALIMRQIPGPVATLLLIVLSVTASSRYMWWRLTSTLNWDEPLDFFWGMLLLGAETYTWLILLLGYLQSAWPLRRQPMAMPTALHEWPTVDVYIPTYNEPLKVVMPTVYAAVGIDWPRDKINVYLLDDGRRDEFRRFAAEAGVGYIVRPDNNHAKAGNLNHAMKLTNGEYIAIFDCDHIPTRTFLQTTMGWFLRDDKLALMQTPHHFFSPDPFERNLGMFRRTPNEGELFYGVIQDGNDLWDATFFCGSCAVLKRGPLEEVGGIAVETVTEDAHTALKMQRLGYHSAYINMPLAAGLATESLSAHIGQRIRWARGMAQIFRLDNPFLGKGLSWAQRICYGNAMLHFLNGGPRLLFLTAPLAFLFFHAYVIYAPAIAVMLFVLPHMAHANLTNSRIQGSHRHSFWAEVYETVLAWYTVRPTMVALINPGKGKFNVTAKGGLVERDYFDWTISLPYLVIVGLNIAGLLAGVGRLIWGPSTEIATTVLNLFWTVYNILLLGGAISVASETRQVRLSHRVAIRLPAVLHQPDGRLLRCETIDFSDSGCALAVALATGLQRDDRVMVSLWRGEEEHAFSASVISSDATQVRLQWVLATQEERMMLIQCTFARADAWVSWTDGRKDDRPLDGLHAVLRVGVLGIVRLFQHATPAGGAASRRLRNSGAWLRGVLPRQPRAPQ</sequence>
<dbReference type="NCBIfam" id="NF008558">
    <property type="entry name" value="PRK11498.1"/>
    <property type="match status" value="1"/>
</dbReference>
<evidence type="ECO:0000259" key="12">
    <source>
        <dbReference type="Pfam" id="PF00535"/>
    </source>
</evidence>
<proteinExistence type="predicted"/>
<dbReference type="Proteomes" id="UP000175989">
    <property type="component" value="Unassembled WGS sequence"/>
</dbReference>
<dbReference type="UniPathway" id="UPA00694"/>
<evidence type="ECO:0000256" key="9">
    <source>
        <dbReference type="ARBA" id="ARBA00023136"/>
    </source>
</evidence>
<evidence type="ECO:0000256" key="6">
    <source>
        <dbReference type="ARBA" id="ARBA00022692"/>
    </source>
</evidence>
<feature type="transmembrane region" description="Helical" evidence="11">
    <location>
        <begin position="656"/>
        <end position="675"/>
    </location>
</feature>
<dbReference type="InterPro" id="IPR029044">
    <property type="entry name" value="Nucleotide-diphossugar_trans"/>
</dbReference>
<evidence type="ECO:0000256" key="5">
    <source>
        <dbReference type="ARBA" id="ARBA00022679"/>
    </source>
</evidence>
<keyword evidence="11" id="KW-0973">c-di-GMP</keyword>
<comment type="subcellular location">
    <subcellularLocation>
        <location evidence="1">Cell inner membrane</location>
        <topology evidence="1">Multi-pass membrane protein</topology>
    </subcellularLocation>
</comment>
<dbReference type="GO" id="GO:0006011">
    <property type="term" value="P:UDP-alpha-D-glucose metabolic process"/>
    <property type="evidence" value="ECO:0007669"/>
    <property type="project" value="InterPro"/>
</dbReference>
<feature type="domain" description="Glycosyltransferase 2-like" evidence="12">
    <location>
        <begin position="262"/>
        <end position="431"/>
    </location>
</feature>
<comment type="cofactor">
    <cofactor evidence="11">
        <name>Mg(2+)</name>
        <dbReference type="ChEBI" id="CHEBI:18420"/>
    </cofactor>
</comment>
<dbReference type="InterPro" id="IPR003919">
    <property type="entry name" value="Cell_synth_A"/>
</dbReference>
<evidence type="ECO:0000259" key="13">
    <source>
        <dbReference type="Pfam" id="PF07238"/>
    </source>
</evidence>
<dbReference type="GO" id="GO:0030244">
    <property type="term" value="P:cellulose biosynthetic process"/>
    <property type="evidence" value="ECO:0007669"/>
    <property type="project" value="UniProtKB-KW"/>
</dbReference>
<keyword evidence="4 11" id="KW-0328">Glycosyltransferase</keyword>
<keyword evidence="9 11" id="KW-0472">Membrane</keyword>
<reference evidence="15" key="1">
    <citation type="journal article" date="2016" name="Front. Microbiol.">
        <title>Molecular Keys to the Janthinobacterium and Duganella spp. Interaction with the Plant Pathogen Fusarium graminearum.</title>
        <authorList>
            <person name="Haack F.S."/>
            <person name="Poehlein A."/>
            <person name="Kroger C."/>
            <person name="Voigt C.A."/>
            <person name="Piepenbring M."/>
            <person name="Bode H.B."/>
            <person name="Daniel R."/>
            <person name="Schafer W."/>
            <person name="Streit W.R."/>
        </authorList>
    </citation>
    <scope>NUCLEOTIDE SEQUENCE [LARGE SCALE GENOMIC DNA]</scope>
    <source>
        <strain evidence="15">T54</strain>
    </source>
</reference>
<dbReference type="InterPro" id="IPR001173">
    <property type="entry name" value="Glyco_trans_2-like"/>
</dbReference>
<dbReference type="CDD" id="cd06421">
    <property type="entry name" value="CESA_CelA_like"/>
    <property type="match status" value="1"/>
</dbReference>
<organism evidence="14 15">
    <name type="scientific">Duganella phyllosphaerae</name>
    <dbReference type="NCBI Taxonomy" id="762836"/>
    <lineage>
        <taxon>Bacteria</taxon>
        <taxon>Pseudomonadati</taxon>
        <taxon>Pseudomonadota</taxon>
        <taxon>Betaproteobacteria</taxon>
        <taxon>Burkholderiales</taxon>
        <taxon>Oxalobacteraceae</taxon>
        <taxon>Telluria group</taxon>
        <taxon>Duganella</taxon>
    </lineage>
</organism>
<keyword evidence="7 11" id="KW-0135">Cellulose biosynthesis</keyword>
<dbReference type="GO" id="GO:0005886">
    <property type="term" value="C:plasma membrane"/>
    <property type="evidence" value="ECO:0007669"/>
    <property type="project" value="UniProtKB-SubCell"/>
</dbReference>
<comment type="caution">
    <text evidence="11">Lacks conserved residue(s) required for the propagation of feature annotation.</text>
</comment>
<dbReference type="FunFam" id="3.90.550.10:FF:000061">
    <property type="entry name" value="Cellulose synthase catalytic subunit [UDP-forming]"/>
    <property type="match status" value="1"/>
</dbReference>
<feature type="transmembrane region" description="Helical" evidence="11">
    <location>
        <begin position="215"/>
        <end position="237"/>
    </location>
</feature>
<comment type="catalytic activity">
    <reaction evidence="10 11">
        <text>[(1-&gt;4)-beta-D-glucosyl](n) + UDP-alpha-D-glucose = [(1-&gt;4)-beta-D-glucosyl](n+1) + UDP + H(+)</text>
        <dbReference type="Rhea" id="RHEA:19929"/>
        <dbReference type="Rhea" id="RHEA-COMP:10033"/>
        <dbReference type="Rhea" id="RHEA-COMP:10034"/>
        <dbReference type="ChEBI" id="CHEBI:15378"/>
        <dbReference type="ChEBI" id="CHEBI:18246"/>
        <dbReference type="ChEBI" id="CHEBI:58223"/>
        <dbReference type="ChEBI" id="CHEBI:58885"/>
        <dbReference type="EC" id="2.4.1.12"/>
    </reaction>
</comment>
<dbReference type="RefSeq" id="WP_070246372.1">
    <property type="nucleotide sequence ID" value="NZ_LROM01000047.1"/>
</dbReference>
<feature type="transmembrane region" description="Helical" evidence="11">
    <location>
        <begin position="140"/>
        <end position="170"/>
    </location>
</feature>
<keyword evidence="2 11" id="KW-1003">Cell membrane</keyword>
<dbReference type="InterPro" id="IPR050321">
    <property type="entry name" value="Glycosyltr_2/OpgH_subfam"/>
</dbReference>
<keyword evidence="5 11" id="KW-0808">Transferase</keyword>
<dbReference type="AlphaFoldDB" id="A0A1E7X6H2"/>
<feature type="transmembrane region" description="Helical" evidence="11">
    <location>
        <begin position="622"/>
        <end position="644"/>
    </location>
</feature>
<evidence type="ECO:0000256" key="4">
    <source>
        <dbReference type="ARBA" id="ARBA00022676"/>
    </source>
</evidence>
<dbReference type="EC" id="2.4.1.12" evidence="11"/>
<accession>A0A1E7X6H2</accession>
<dbReference type="NCBIfam" id="TIGR03030">
    <property type="entry name" value="CelA"/>
    <property type="match status" value="1"/>
</dbReference>
<keyword evidence="6 11" id="KW-0812">Transmembrane</keyword>
<feature type="transmembrane region" description="Helical" evidence="11">
    <location>
        <begin position="523"/>
        <end position="552"/>
    </location>
</feature>